<accession>A0A0B3RJD6</accession>
<keyword evidence="3" id="KW-1185">Reference proteome</keyword>
<evidence type="ECO:0000313" key="2">
    <source>
        <dbReference type="EMBL" id="KHQ51370.1"/>
    </source>
</evidence>
<dbReference type="STRING" id="561184.SAMN05216376_11378"/>
<protein>
    <submittedName>
        <fullName evidence="2">Uncharacterized protein</fullName>
    </submittedName>
</protein>
<dbReference type="Proteomes" id="UP000030960">
    <property type="component" value="Unassembled WGS sequence"/>
</dbReference>
<organism evidence="2 3">
    <name type="scientific">Mameliella alba</name>
    <dbReference type="NCBI Taxonomy" id="561184"/>
    <lineage>
        <taxon>Bacteria</taxon>
        <taxon>Pseudomonadati</taxon>
        <taxon>Pseudomonadota</taxon>
        <taxon>Alphaproteobacteria</taxon>
        <taxon>Rhodobacterales</taxon>
        <taxon>Roseobacteraceae</taxon>
        <taxon>Mameliella</taxon>
    </lineage>
</organism>
<evidence type="ECO:0000313" key="3">
    <source>
        <dbReference type="Proteomes" id="UP000030960"/>
    </source>
</evidence>
<evidence type="ECO:0000256" key="1">
    <source>
        <dbReference type="SAM" id="MobiDB-lite"/>
    </source>
</evidence>
<dbReference type="EMBL" id="JSUQ01000018">
    <property type="protein sequence ID" value="KHQ51370.1"/>
    <property type="molecule type" value="Genomic_DNA"/>
</dbReference>
<name>A0A0B3RJD6_9RHOB</name>
<feature type="compositionally biased region" description="Polar residues" evidence="1">
    <location>
        <begin position="95"/>
        <end position="124"/>
    </location>
</feature>
<comment type="caution">
    <text evidence="2">The sequence shown here is derived from an EMBL/GenBank/DDBJ whole genome shotgun (WGS) entry which is preliminary data.</text>
</comment>
<dbReference type="RefSeq" id="WP_043144847.1">
    <property type="nucleotide sequence ID" value="NZ_JSUQ01000018.1"/>
</dbReference>
<feature type="region of interest" description="Disordered" evidence="1">
    <location>
        <begin position="94"/>
        <end position="124"/>
    </location>
</feature>
<reference evidence="2 3" key="1">
    <citation type="submission" date="2014-10" db="EMBL/GenBank/DDBJ databases">
        <title>Genome sequence of Ponticoccus sp. strain UMTAT08 isolated from clonal culture of toxic dinoflagellate Alexandrium tamiyavanichii.</title>
        <authorList>
            <person name="Gan H.Y."/>
            <person name="Muhd D.-D."/>
            <person name="Mohd Noor M.E."/>
            <person name="Yeong Y.S."/>
            <person name="Usup G."/>
        </authorList>
    </citation>
    <scope>NUCLEOTIDE SEQUENCE [LARGE SCALE GENOMIC DNA]</scope>
    <source>
        <strain evidence="2 3">UMTAT08</strain>
    </source>
</reference>
<dbReference type="OrthoDB" id="7875734at2"/>
<sequence length="124" mass="13877">MRPCLTAALIGEVLSQFAPTALPAEPLPVAPAPFEEPQEVLVSGQYAAEWPEGRRLVVTIQMVTPDLITLQRHSYSSIPVTFRRVDEDVFRDRQGNSLSLQGPTRLTWTDPTQETSVTFQREAR</sequence>
<gene>
    <name evidence="2" type="ORF">OA50_04151</name>
</gene>
<proteinExistence type="predicted"/>
<dbReference type="AlphaFoldDB" id="A0A0B3RJD6"/>